<evidence type="ECO:0000313" key="1">
    <source>
        <dbReference type="EMBL" id="QDS91672.1"/>
    </source>
</evidence>
<dbReference type="RefSeq" id="WP_246109671.1">
    <property type="nucleotide sequence ID" value="NZ_CP036262.1"/>
</dbReference>
<gene>
    <name evidence="1" type="ORF">FF011L_04040</name>
</gene>
<dbReference type="Pfam" id="PF07618">
    <property type="entry name" value="DUF1580"/>
    <property type="match status" value="1"/>
</dbReference>
<name>A0A517M9W3_9BACT</name>
<sequence>MITASAGMLRLLDAIRVATGLEIRSETALRWCRQANKHGVKLEAWKIGNRVYSTVEAVRRFVEQNTLAMSSSTPAPQVNRSSERLHNKAMKELDDLGF</sequence>
<proteinExistence type="predicted"/>
<dbReference type="InterPro" id="IPR011474">
    <property type="entry name" value="DUF1580"/>
</dbReference>
<dbReference type="EMBL" id="CP036262">
    <property type="protein sequence ID" value="QDS91672.1"/>
    <property type="molecule type" value="Genomic_DNA"/>
</dbReference>
<protein>
    <submittedName>
        <fullName evidence="1">Uncharacterized protein</fullName>
    </submittedName>
</protein>
<keyword evidence="2" id="KW-1185">Reference proteome</keyword>
<accession>A0A517M9W3</accession>
<evidence type="ECO:0000313" key="2">
    <source>
        <dbReference type="Proteomes" id="UP000320672"/>
    </source>
</evidence>
<dbReference type="KEGG" id="rml:FF011L_04040"/>
<dbReference type="Proteomes" id="UP000320672">
    <property type="component" value="Chromosome"/>
</dbReference>
<organism evidence="1 2">
    <name type="scientific">Roseimaritima multifibrata</name>
    <dbReference type="NCBI Taxonomy" id="1930274"/>
    <lineage>
        <taxon>Bacteria</taxon>
        <taxon>Pseudomonadati</taxon>
        <taxon>Planctomycetota</taxon>
        <taxon>Planctomycetia</taxon>
        <taxon>Pirellulales</taxon>
        <taxon>Pirellulaceae</taxon>
        <taxon>Roseimaritima</taxon>
    </lineage>
</organism>
<dbReference type="AlphaFoldDB" id="A0A517M9W3"/>
<reference evidence="1 2" key="1">
    <citation type="submission" date="2019-02" db="EMBL/GenBank/DDBJ databases">
        <title>Deep-cultivation of Planctomycetes and their phenomic and genomic characterization uncovers novel biology.</title>
        <authorList>
            <person name="Wiegand S."/>
            <person name="Jogler M."/>
            <person name="Boedeker C."/>
            <person name="Pinto D."/>
            <person name="Vollmers J."/>
            <person name="Rivas-Marin E."/>
            <person name="Kohn T."/>
            <person name="Peeters S.H."/>
            <person name="Heuer A."/>
            <person name="Rast P."/>
            <person name="Oberbeckmann S."/>
            <person name="Bunk B."/>
            <person name="Jeske O."/>
            <person name="Meyerdierks A."/>
            <person name="Storesund J.E."/>
            <person name="Kallscheuer N."/>
            <person name="Luecker S."/>
            <person name="Lage O.M."/>
            <person name="Pohl T."/>
            <person name="Merkel B.J."/>
            <person name="Hornburger P."/>
            <person name="Mueller R.-W."/>
            <person name="Bruemmer F."/>
            <person name="Labrenz M."/>
            <person name="Spormann A.M."/>
            <person name="Op den Camp H."/>
            <person name="Overmann J."/>
            <person name="Amann R."/>
            <person name="Jetten M.S.M."/>
            <person name="Mascher T."/>
            <person name="Medema M.H."/>
            <person name="Devos D.P."/>
            <person name="Kaster A.-K."/>
            <person name="Ovreas L."/>
            <person name="Rohde M."/>
            <person name="Galperin M.Y."/>
            <person name="Jogler C."/>
        </authorList>
    </citation>
    <scope>NUCLEOTIDE SEQUENCE [LARGE SCALE GENOMIC DNA]</scope>
    <source>
        <strain evidence="1 2">FF011L</strain>
    </source>
</reference>